<comment type="caution">
    <text evidence="2">The sequence shown here is derived from an EMBL/GenBank/DDBJ whole genome shotgun (WGS) entry which is preliminary data.</text>
</comment>
<dbReference type="EMBL" id="JADCUA010000024">
    <property type="protein sequence ID" value="KAH9831704.1"/>
    <property type="molecule type" value="Genomic_DNA"/>
</dbReference>
<reference evidence="2 3" key="1">
    <citation type="journal article" date="2021" name="Environ. Microbiol.">
        <title>Gene family expansions and transcriptome signatures uncover fungal adaptations to wood decay.</title>
        <authorList>
            <person name="Hage H."/>
            <person name="Miyauchi S."/>
            <person name="Viragh M."/>
            <person name="Drula E."/>
            <person name="Min B."/>
            <person name="Chaduli D."/>
            <person name="Navarro D."/>
            <person name="Favel A."/>
            <person name="Norest M."/>
            <person name="Lesage-Meessen L."/>
            <person name="Balint B."/>
            <person name="Merenyi Z."/>
            <person name="de Eugenio L."/>
            <person name="Morin E."/>
            <person name="Martinez A.T."/>
            <person name="Baldrian P."/>
            <person name="Stursova M."/>
            <person name="Martinez M.J."/>
            <person name="Novotny C."/>
            <person name="Magnuson J.K."/>
            <person name="Spatafora J.W."/>
            <person name="Maurice S."/>
            <person name="Pangilinan J."/>
            <person name="Andreopoulos W."/>
            <person name="LaButti K."/>
            <person name="Hundley H."/>
            <person name="Na H."/>
            <person name="Kuo A."/>
            <person name="Barry K."/>
            <person name="Lipzen A."/>
            <person name="Henrissat B."/>
            <person name="Riley R."/>
            <person name="Ahrendt S."/>
            <person name="Nagy L.G."/>
            <person name="Grigoriev I.V."/>
            <person name="Martin F."/>
            <person name="Rosso M.N."/>
        </authorList>
    </citation>
    <scope>NUCLEOTIDE SEQUENCE [LARGE SCALE GENOMIC DNA]</scope>
    <source>
        <strain evidence="2 3">CIRM-BRFM 1785</strain>
    </source>
</reference>
<organism evidence="2 3">
    <name type="scientific">Rhodofomes roseus</name>
    <dbReference type="NCBI Taxonomy" id="34475"/>
    <lineage>
        <taxon>Eukaryota</taxon>
        <taxon>Fungi</taxon>
        <taxon>Dikarya</taxon>
        <taxon>Basidiomycota</taxon>
        <taxon>Agaricomycotina</taxon>
        <taxon>Agaricomycetes</taxon>
        <taxon>Polyporales</taxon>
        <taxon>Rhodofomes</taxon>
    </lineage>
</organism>
<dbReference type="RefSeq" id="XP_047774801.1">
    <property type="nucleotide sequence ID" value="XM_047917511.1"/>
</dbReference>
<proteinExistence type="predicted"/>
<dbReference type="GeneID" id="71998243"/>
<evidence type="ECO:0000313" key="3">
    <source>
        <dbReference type="Proteomes" id="UP000814176"/>
    </source>
</evidence>
<name>A0ABQ8K5B3_9APHY</name>
<dbReference type="Proteomes" id="UP000814176">
    <property type="component" value="Unassembled WGS sequence"/>
</dbReference>
<evidence type="ECO:0000256" key="1">
    <source>
        <dbReference type="SAM" id="MobiDB-lite"/>
    </source>
</evidence>
<protein>
    <submittedName>
        <fullName evidence="2">Uncharacterized protein</fullName>
    </submittedName>
</protein>
<gene>
    <name evidence="2" type="ORF">C8Q71DRAFT_282327</name>
</gene>
<feature type="region of interest" description="Disordered" evidence="1">
    <location>
        <begin position="9"/>
        <end position="30"/>
    </location>
</feature>
<evidence type="ECO:0000313" key="2">
    <source>
        <dbReference type="EMBL" id="KAH9831704.1"/>
    </source>
</evidence>
<keyword evidence="3" id="KW-1185">Reference proteome</keyword>
<accession>A0ABQ8K5B3</accession>
<sequence length="162" mass="18246">MDALLNSLLSASKRTPGGRHPEESNAASSEWSHQLCRAMDRPSLKTRYYHGTVWGYKRYAPGVNIPSSTRDEPTLHVRLLTIPLAWDIQDLAPPGGLLRLVLAHPLRLLRRAPRALAQPHARLVYMRNMQVHAVLLSTRQRPTTSLATYTVILVHILRIPPT</sequence>